<dbReference type="CDD" id="cd22160">
    <property type="entry name" value="F-box_AtFBL13-like"/>
    <property type="match status" value="1"/>
</dbReference>
<dbReference type="PROSITE" id="PS50181">
    <property type="entry name" value="FBOX"/>
    <property type="match status" value="1"/>
</dbReference>
<proteinExistence type="predicted"/>
<sequence length="263" mass="30700">MEEMEIKEPNPILKKMKNEFLASQSVVTAQDDKANKDRFDDLPDSLIQHILSFMKTKDAIRTSVLAKRWRCLWVSTPCLNFNSTSFTQLIDFKKFVLWVLSRRDSSKIKVLIYSRFGEIATTDQDLLYKVIRFVVSRGLLKLPSFETLTTLYLSRFNLRFIGVDCQDPFANFINLKTLNLSEMTFIPDMNSMYLVISLLNFTCKIVIVAPQLTNFKYLYSSPSAFIEFSHPSLDGLTIHILEHYERIGRRHPRMMKGRKRLMS</sequence>
<evidence type="ECO:0000313" key="3">
    <source>
        <dbReference type="Proteomes" id="UP001372338"/>
    </source>
</evidence>
<evidence type="ECO:0000259" key="1">
    <source>
        <dbReference type="PROSITE" id="PS50181"/>
    </source>
</evidence>
<dbReference type="InterPro" id="IPR032675">
    <property type="entry name" value="LRR_dom_sf"/>
</dbReference>
<dbReference type="PANTHER" id="PTHR32212:SF461">
    <property type="entry name" value="F-BOX DOMAIN-CONTAINING PROTEIN"/>
    <property type="match status" value="1"/>
</dbReference>
<protein>
    <recommendedName>
        <fullName evidence="1">F-box domain-containing protein</fullName>
    </recommendedName>
</protein>
<dbReference type="Proteomes" id="UP001372338">
    <property type="component" value="Unassembled WGS sequence"/>
</dbReference>
<dbReference type="SUPFAM" id="SSF81383">
    <property type="entry name" value="F-box domain"/>
    <property type="match status" value="1"/>
</dbReference>
<gene>
    <name evidence="2" type="ORF">RIF29_24714</name>
</gene>
<organism evidence="2 3">
    <name type="scientific">Crotalaria pallida</name>
    <name type="common">Smooth rattlebox</name>
    <name type="synonym">Crotalaria striata</name>
    <dbReference type="NCBI Taxonomy" id="3830"/>
    <lineage>
        <taxon>Eukaryota</taxon>
        <taxon>Viridiplantae</taxon>
        <taxon>Streptophyta</taxon>
        <taxon>Embryophyta</taxon>
        <taxon>Tracheophyta</taxon>
        <taxon>Spermatophyta</taxon>
        <taxon>Magnoliopsida</taxon>
        <taxon>eudicotyledons</taxon>
        <taxon>Gunneridae</taxon>
        <taxon>Pentapetalae</taxon>
        <taxon>rosids</taxon>
        <taxon>fabids</taxon>
        <taxon>Fabales</taxon>
        <taxon>Fabaceae</taxon>
        <taxon>Papilionoideae</taxon>
        <taxon>50 kb inversion clade</taxon>
        <taxon>genistoids sensu lato</taxon>
        <taxon>core genistoids</taxon>
        <taxon>Crotalarieae</taxon>
        <taxon>Crotalaria</taxon>
    </lineage>
</organism>
<dbReference type="PANTHER" id="PTHR32212">
    <property type="entry name" value="CYCLIN-LIKE F-BOX"/>
    <property type="match status" value="1"/>
</dbReference>
<name>A0AAN9EL14_CROPI</name>
<dbReference type="Pfam" id="PF00646">
    <property type="entry name" value="F-box"/>
    <property type="match status" value="1"/>
</dbReference>
<dbReference type="AlphaFoldDB" id="A0AAN9EL14"/>
<dbReference type="Gene3D" id="3.80.10.10">
    <property type="entry name" value="Ribonuclease Inhibitor"/>
    <property type="match status" value="1"/>
</dbReference>
<dbReference type="InterPro" id="IPR036047">
    <property type="entry name" value="F-box-like_dom_sf"/>
</dbReference>
<dbReference type="EMBL" id="JAYWIO010000005">
    <property type="protein sequence ID" value="KAK7259116.1"/>
    <property type="molecule type" value="Genomic_DNA"/>
</dbReference>
<dbReference type="InterPro" id="IPR001810">
    <property type="entry name" value="F-box_dom"/>
</dbReference>
<keyword evidence="3" id="KW-1185">Reference proteome</keyword>
<evidence type="ECO:0000313" key="2">
    <source>
        <dbReference type="EMBL" id="KAK7259116.1"/>
    </source>
</evidence>
<dbReference type="InterPro" id="IPR053781">
    <property type="entry name" value="F-box_AtFBL13-like"/>
</dbReference>
<reference evidence="2 3" key="1">
    <citation type="submission" date="2024-01" db="EMBL/GenBank/DDBJ databases">
        <title>The genomes of 5 underutilized Papilionoideae crops provide insights into root nodulation and disease resistanc.</title>
        <authorList>
            <person name="Yuan L."/>
        </authorList>
    </citation>
    <scope>NUCLEOTIDE SEQUENCE [LARGE SCALE GENOMIC DNA]</scope>
    <source>
        <strain evidence="2">ZHUSHIDOU_FW_LH</strain>
        <tissue evidence="2">Leaf</tissue>
    </source>
</reference>
<comment type="caution">
    <text evidence="2">The sequence shown here is derived from an EMBL/GenBank/DDBJ whole genome shotgun (WGS) entry which is preliminary data.</text>
</comment>
<accession>A0AAN9EL14</accession>
<feature type="domain" description="F-box" evidence="1">
    <location>
        <begin position="36"/>
        <end position="89"/>
    </location>
</feature>